<feature type="chain" id="PRO_5004136798" description="DUF4410 domain-containing protein" evidence="1">
    <location>
        <begin position="22"/>
        <end position="192"/>
    </location>
</feature>
<feature type="signal peptide" evidence="1">
    <location>
        <begin position="1"/>
        <end position="21"/>
    </location>
</feature>
<dbReference type="AlphaFoldDB" id="N8Y966"/>
<name>N8Y966_ACIGI</name>
<dbReference type="PATRIC" id="fig|1217656.3.peg.2755"/>
<proteinExistence type="predicted"/>
<dbReference type="HOGENOM" id="CLU_1412478_0_0_6"/>
<sequence length="192" mass="21476">MKFKHFTILALIATSTSLVYAKPTQFYKPYKSVNTVENIQPKKYHIETVNVSLASKVDAPTFSTQDQIKERYVQKLTDELKSKGLLADEQTAQPISLSFDIKQKRVFAGEDLKFLGSKAIGKYAHSTLQYTSTMTYDNKDLANYVSSEKISLGKSGSLGKIVRDLSGKGSPDNENEDIDGFAKYMIEQLPTQ</sequence>
<keyword evidence="1" id="KW-0732">Signal</keyword>
<dbReference type="eggNOG" id="ENOG50303D2">
    <property type="taxonomic scope" value="Bacteria"/>
</dbReference>
<evidence type="ECO:0000313" key="3">
    <source>
        <dbReference type="Proteomes" id="UP000013148"/>
    </source>
</evidence>
<dbReference type="Proteomes" id="UP000013148">
    <property type="component" value="Unassembled WGS sequence"/>
</dbReference>
<dbReference type="RefSeq" id="WP_004821072.1">
    <property type="nucleotide sequence ID" value="NZ_KB849456.1"/>
</dbReference>
<evidence type="ECO:0008006" key="4">
    <source>
        <dbReference type="Google" id="ProtNLM"/>
    </source>
</evidence>
<gene>
    <name evidence="2" type="ORF">F964_02814</name>
</gene>
<evidence type="ECO:0000256" key="1">
    <source>
        <dbReference type="SAM" id="SignalP"/>
    </source>
</evidence>
<reference evidence="2 3" key="1">
    <citation type="submission" date="2013-02" db="EMBL/GenBank/DDBJ databases">
        <title>The Genome Sequence of Acinetobacter guillouiae NIPH 991.</title>
        <authorList>
            <consortium name="The Broad Institute Genome Sequencing Platform"/>
            <consortium name="The Broad Institute Genome Sequencing Center for Infectious Disease"/>
            <person name="Cerqueira G."/>
            <person name="Feldgarden M."/>
            <person name="Courvalin P."/>
            <person name="Perichon B."/>
            <person name="Grillot-Courvalin C."/>
            <person name="Clermont D."/>
            <person name="Rocha E."/>
            <person name="Yoon E.-J."/>
            <person name="Nemec A."/>
            <person name="Walker B."/>
            <person name="Young S.K."/>
            <person name="Zeng Q."/>
            <person name="Gargeya S."/>
            <person name="Fitzgerald M."/>
            <person name="Haas B."/>
            <person name="Abouelleil A."/>
            <person name="Alvarado L."/>
            <person name="Arachchi H.M."/>
            <person name="Berlin A.M."/>
            <person name="Chapman S.B."/>
            <person name="Dewar J."/>
            <person name="Goldberg J."/>
            <person name="Griggs A."/>
            <person name="Gujja S."/>
            <person name="Hansen M."/>
            <person name="Howarth C."/>
            <person name="Imamovic A."/>
            <person name="Larimer J."/>
            <person name="McCowan C."/>
            <person name="Murphy C."/>
            <person name="Neiman D."/>
            <person name="Pearson M."/>
            <person name="Priest M."/>
            <person name="Roberts A."/>
            <person name="Saif S."/>
            <person name="Shea T."/>
            <person name="Sisk P."/>
            <person name="Sykes S."/>
            <person name="Wortman J."/>
            <person name="Nusbaum C."/>
            <person name="Birren B."/>
        </authorList>
    </citation>
    <scope>NUCLEOTIDE SEQUENCE [LARGE SCALE GENOMIC DNA]</scope>
    <source>
        <strain evidence="2 3">NIPH 991</strain>
    </source>
</reference>
<comment type="caution">
    <text evidence="2">The sequence shown here is derived from an EMBL/GenBank/DDBJ whole genome shotgun (WGS) entry which is preliminary data.</text>
</comment>
<organism evidence="2 3">
    <name type="scientific">Acinetobacter guillouiae NIPH 991</name>
    <dbReference type="NCBI Taxonomy" id="1217656"/>
    <lineage>
        <taxon>Bacteria</taxon>
        <taxon>Pseudomonadati</taxon>
        <taxon>Pseudomonadota</taxon>
        <taxon>Gammaproteobacteria</taxon>
        <taxon>Moraxellales</taxon>
        <taxon>Moraxellaceae</taxon>
        <taxon>Acinetobacter</taxon>
    </lineage>
</organism>
<protein>
    <recommendedName>
        <fullName evidence="4">DUF4410 domain-containing protein</fullName>
    </recommendedName>
</protein>
<evidence type="ECO:0000313" key="2">
    <source>
        <dbReference type="EMBL" id="ENV15880.1"/>
    </source>
</evidence>
<accession>N8Y966</accession>
<dbReference type="EMBL" id="APPJ01000012">
    <property type="protein sequence ID" value="ENV15880.1"/>
    <property type="molecule type" value="Genomic_DNA"/>
</dbReference>
<keyword evidence="3" id="KW-1185">Reference proteome</keyword>